<feature type="compositionally biased region" description="Pro residues" evidence="15">
    <location>
        <begin position="1524"/>
        <end position="1550"/>
    </location>
</feature>
<dbReference type="OrthoDB" id="308383at2759"/>
<evidence type="ECO:0000256" key="9">
    <source>
        <dbReference type="ARBA" id="ARBA00022833"/>
    </source>
</evidence>
<feature type="compositionally biased region" description="Low complexity" evidence="15">
    <location>
        <begin position="1308"/>
        <end position="1323"/>
    </location>
</feature>
<dbReference type="GO" id="GO:0044666">
    <property type="term" value="C:MLL3/4 complex"/>
    <property type="evidence" value="ECO:0007669"/>
    <property type="project" value="TreeGrafter"/>
</dbReference>
<evidence type="ECO:0000259" key="18">
    <source>
        <dbReference type="PROSITE" id="PS51805"/>
    </source>
</evidence>
<feature type="compositionally biased region" description="Pro residues" evidence="15">
    <location>
        <begin position="1071"/>
        <end position="1083"/>
    </location>
</feature>
<comment type="caution">
    <text evidence="19">The sequence shown here is derived from an EMBL/GenBank/DDBJ whole genome shotgun (WGS) entry which is preliminary data.</text>
</comment>
<evidence type="ECO:0000256" key="12">
    <source>
        <dbReference type="ARBA" id="ARBA00023159"/>
    </source>
</evidence>
<evidence type="ECO:0000256" key="3">
    <source>
        <dbReference type="ARBA" id="ARBA00022603"/>
    </source>
</evidence>
<dbReference type="Gene3D" id="2.170.270.10">
    <property type="entry name" value="SET domain"/>
    <property type="match status" value="1"/>
</dbReference>
<dbReference type="PANTHER" id="PTHR45888">
    <property type="entry name" value="HL01030P-RELATED"/>
    <property type="match status" value="1"/>
</dbReference>
<feature type="compositionally biased region" description="Polar residues" evidence="15">
    <location>
        <begin position="479"/>
        <end position="502"/>
    </location>
</feature>
<proteinExistence type="predicted"/>
<dbReference type="InterPro" id="IPR046341">
    <property type="entry name" value="SET_dom_sf"/>
</dbReference>
<evidence type="ECO:0000256" key="13">
    <source>
        <dbReference type="ARBA" id="ARBA00023163"/>
    </source>
</evidence>
<evidence type="ECO:0000256" key="15">
    <source>
        <dbReference type="SAM" id="MobiDB-lite"/>
    </source>
</evidence>
<keyword evidence="9" id="KW-0862">Zinc</keyword>
<keyword evidence="14" id="KW-0539">Nucleus</keyword>
<keyword evidence="5" id="KW-0949">S-adenosyl-L-methionine</keyword>
<feature type="domain" description="SET" evidence="16">
    <location>
        <begin position="2513"/>
        <end position="2629"/>
    </location>
</feature>
<sequence length="2653" mass="287480">MVFIVGHLHLKIHKEFVLTVFIVGHLHLKIHKEFVLTVFTVGPHHLKNHKEFVVTVFIVGPHHLKIHKEFAVMVFTVGPHHLKIHKEFVVTVFTVGPLHLKSHKDFVVTCGTPPPVNQQGVCSDGIHCGTPPPENPQGFCSDGIHCGTPPPVNQQGVCSDGIHCGTPPPENQQGVCSDGIHCGTPPPENQQGVCSDGIHCGTPPPENQQGVCSDGIHCGTPPPENQQGVCSDGIHCGTPPPENQQGVCSDGIHCGTPPPENQQGVCSDGIHCGTPPPENQQGVCSDGIHCGTPPPVNPQGVCSDGIQCGTPPPVNQQGVCSDGIHCGTPPPVNQQGVCSDGIHCGTPPPENPQGVCSDGIHCGTPPPENPQGVCNDGIHCGTPPPENPQGVCSDGIHCGTPPPENPQGVCTDGIHCGTPPPENPQGVCSDGIHCGTPPPENQQGVCSDGIHCGTPPPENQNGVCADGRNCNTPPPPSQPDTSIVTSNPQSDSTEQVENNSEPMDTGPPVIPNDQHPVPFPNQVNQSEVQSQCRSSPISKNVPVNIFKPIAPPNVATTNLSTVPEPIVVTTVVHPVCPTPPSSTGPVCKDEAVPSPQPPVPVLPRTAPLSFMGHASSDVPSHHQPLVPSSGSAFTGEVVPVSRPTHITPNTAPENCPTTDTVTTMTTQPPVSSPVTFGGSAESLCANTRIATPSSSSIAPAPVLPVSSIAPPSTHIPTLVSTSYPEVGDKTIPPISSQSEVVIPSTDAYPHVALNSGSEPKLVPTPSTSPRGSKPAQLPQTAEGPTAPLMQHSDKSPIAIDIPLSTPNSVPSKMPASTEGFLEAKLPTSTHGSLASHAPPCTQHSITTIPQSAPGSVSIHLPPDATPGASVKHAMPHQQHAERHPGLMPSMPQAAGIPAHTPGMALSSASSALQQMASVVPTGFAAPPGIPQTSASDTVEQTSVSHPTVMELQQQTMLSQAMAHSSIAASIPSSTALSTGLSSSVAGPGPHQPPFQHMYQGGQKGPIPRQMMPSASMPGPNTSIAVSRQGGHPSMVPTYPMAQGMPRMPPHTRMGMMGPEQRPPQMSMMGPRPYPPQGARPPPGLQHMPSHQRMKMPPGYPQYHMPPHMQRMPPPMLRPEQMSTDGAPMSSHMGPQGMMESMGEQFPPGTMPMSTMASHQHLSHPPYSNTSPGAPQLVASNHQMENMMRMRHPQYPMGPGFPQRMPPHMVGMPPGSGGNPPGGQRFQDHMVAMANKMSSPQGSEAGPHPPYMGVHSQMQDHAGLPGVLMTALSTVPITTLTPSLPVSLSSISGPNCTPPMPHPSPSPSCTPSRTPSRASSNPSPQSGIHIHTPTSPMIKNELMMSGPEGLARQLSGEIRIKEEPMDISQKLPGMLTEEDDLKIRQNAILKQLLGTAGMNAFKKQMLPGSADGGTMESEDGSPVQLTPEQQRQLEMIEQMPLLKEAEISAEEWDIKTPEEKEKILEGLVLAEMRKQEYEAKRKEFEETRKAKRKTGETRKRKKKKQQEQQAQETPAGEEEQAMMPAPVPPIVEGQGPPPVTTPPVLPVPTQPQPKKRQRKSKAKNADPSKDKDKDGKLESFYSSLNSLPVVPLQEPRVGSFFSISPVHGSAALLTGENQLKGTFGASYLEGVADYYGSTLLVGLPPLESFVGLSRPRDIETRRKYITDGHDRPVVGSQSDSQRYQLSQNQEIQNRFMMQGHPTQQSPQYQNHAMFGAQMIGPRDKPVPPTLPPPPRIEPRLDLVSRGSDSPETVISSSSPEHGFGEVEEEYPMLRPIDPAPIDDRASPSMPLVQPVVVKASPIRPKSTDSHFEIPEKTYGHPRPLIDSDVLDRKWGYDPMSISGKENDLTQSLTSSLTKPFRDADLKQDISVTVTLSAKSADDIGGVLSTIAELLKIAVPPTYEMSRSPSPDTYKSVTKHKEQAVNIHSLIKAKPKFCRHCQTVVMEGGVRKRRSEIPCLKKEDQFTFKDIEDEEVTFCTSDCCSQYIAICQMIQPPPKLVEPKEEILEPPPQPTTLVSPVKTFDLSSPLTDTSTLSGNEALPVPSTPSTPTSSGVSTPTVTPTTPVRQKSEEKLQKKLKRSNSYYDKPLEKKWKGKRYKYVLNEVVESLGVAPGMPEIEVDVLWKALGTIIIPDPLPKDNRVCAFCQFGGDEVSDGPGRMLNMDVDKYIHLNCALWSSEVYETLNGALMNVDMAYTRGLRTECVVCKNVGATLECFKSRCGNYYHVGCANKQGCMFFQDKTLLCPGHAPKLAPDNVLESLVVHRRVYINRDEDKQVASMVHRQQEGNFTLRVGSLILHSIGHLMPYQIVSAKYHTRDYIYPVGYKSSRFYWSMRRLYKRCRYVCSVYENEGQAGFKIQVVERGFEDLVMEDNTPRGVWSKVLEPLDKMRKNADLVKIFPNFITGEELFGLTEPTIIRVLESLPGTDQLTNYHFKFGRSSLIDMPLLINPTGCARTEPKMRTHFRRPHTLQSSNTSRSLPTTVTGVTGDLNSPYMKQFVHSKSQQYRRLKTEWKNNVYLGRSRIQGLGLFAAKDTEKHTMVIEYIGDLIRNEVANRREVIYEEQNRGVYMFRIDNEVVVDATMAGGPARYINHSCNPNCVAEVVAFDKESKIIIITNRKLAKGEELTYDYKFDFEDEQHKIPCCCGAPNCRKWMN</sequence>
<keyword evidence="13" id="KW-0804">Transcription</keyword>
<keyword evidence="6" id="KW-0479">Metal-binding</keyword>
<dbReference type="SMART" id="SM00508">
    <property type="entry name" value="PostSET"/>
    <property type="match status" value="1"/>
</dbReference>
<dbReference type="InterPro" id="IPR001965">
    <property type="entry name" value="Znf_PHD"/>
</dbReference>
<dbReference type="EMBL" id="NEDP02005180">
    <property type="protein sequence ID" value="OWF43010.1"/>
    <property type="molecule type" value="Genomic_DNA"/>
</dbReference>
<evidence type="ECO:0000256" key="11">
    <source>
        <dbReference type="ARBA" id="ARBA00023015"/>
    </source>
</evidence>
<evidence type="ECO:0000256" key="10">
    <source>
        <dbReference type="ARBA" id="ARBA00022853"/>
    </source>
</evidence>
<dbReference type="PANTHER" id="PTHR45888:SF6">
    <property type="entry name" value="HL01030P-RELATED"/>
    <property type="match status" value="1"/>
</dbReference>
<dbReference type="Pfam" id="PF00856">
    <property type="entry name" value="SET"/>
    <property type="match status" value="1"/>
</dbReference>
<dbReference type="SUPFAM" id="SSF82199">
    <property type="entry name" value="SET domain"/>
    <property type="match status" value="1"/>
</dbReference>
<evidence type="ECO:0000256" key="8">
    <source>
        <dbReference type="ARBA" id="ARBA00022771"/>
    </source>
</evidence>
<dbReference type="FunFam" id="3.30.160.360:FF:000001">
    <property type="entry name" value="Histone-lysine N-methyltransferase"/>
    <property type="match status" value="1"/>
</dbReference>
<dbReference type="SMART" id="SM00542">
    <property type="entry name" value="FYRC"/>
    <property type="match status" value="1"/>
</dbReference>
<keyword evidence="20" id="KW-1185">Reference proteome</keyword>
<dbReference type="PROSITE" id="PS50280">
    <property type="entry name" value="SET"/>
    <property type="match status" value="1"/>
</dbReference>
<dbReference type="Gene3D" id="3.30.160.360">
    <property type="match status" value="1"/>
</dbReference>
<dbReference type="CDD" id="cd15666">
    <property type="entry name" value="ePHD2_KMT2C_like"/>
    <property type="match status" value="1"/>
</dbReference>
<keyword evidence="12" id="KW-0010">Activator</keyword>
<keyword evidence="8" id="KW-0863">Zinc-finger</keyword>
<evidence type="ECO:0000259" key="17">
    <source>
        <dbReference type="PROSITE" id="PS50868"/>
    </source>
</evidence>
<feature type="region of interest" description="Disordered" evidence="15">
    <location>
        <begin position="463"/>
        <end position="516"/>
    </location>
</feature>
<name>A0A210Q2P2_MIZYE</name>
<feature type="compositionally biased region" description="Polar residues" evidence="15">
    <location>
        <begin position="1745"/>
        <end position="1758"/>
    </location>
</feature>
<dbReference type="STRING" id="6573.A0A210Q2P2"/>
<keyword evidence="11" id="KW-0805">Transcription regulation</keyword>
<dbReference type="Pfam" id="PF05965">
    <property type="entry name" value="FYRC"/>
    <property type="match status" value="1"/>
</dbReference>
<evidence type="ECO:0000256" key="2">
    <source>
        <dbReference type="ARBA" id="ARBA00022553"/>
    </source>
</evidence>
<evidence type="ECO:0000256" key="7">
    <source>
        <dbReference type="ARBA" id="ARBA00022737"/>
    </source>
</evidence>
<dbReference type="CDD" id="cd19171">
    <property type="entry name" value="SET_KMT2C_2D"/>
    <property type="match status" value="1"/>
</dbReference>
<dbReference type="PROSITE" id="PS50868">
    <property type="entry name" value="POST_SET"/>
    <property type="match status" value="1"/>
</dbReference>
<gene>
    <name evidence="19" type="ORF">KP79_PYT04994</name>
</gene>
<dbReference type="GO" id="GO:0032259">
    <property type="term" value="P:methylation"/>
    <property type="evidence" value="ECO:0007669"/>
    <property type="project" value="UniProtKB-KW"/>
</dbReference>
<keyword evidence="2" id="KW-0597">Phosphoprotein</keyword>
<dbReference type="InterPro" id="IPR003616">
    <property type="entry name" value="Post-SET_dom"/>
</dbReference>
<keyword evidence="7" id="KW-0677">Repeat</keyword>
<feature type="compositionally biased region" description="Basic and acidic residues" evidence="15">
    <location>
        <begin position="1562"/>
        <end position="1575"/>
    </location>
</feature>
<protein>
    <submittedName>
        <fullName evidence="19">Histone-lysine N-methyltransferase 2C</fullName>
    </submittedName>
</protein>
<feature type="region of interest" description="Disordered" evidence="15">
    <location>
        <begin position="1068"/>
        <end position="1088"/>
    </location>
</feature>
<dbReference type="Proteomes" id="UP000242188">
    <property type="component" value="Unassembled WGS sequence"/>
</dbReference>
<feature type="compositionally biased region" description="Basic and acidic residues" evidence="15">
    <location>
        <begin position="1478"/>
        <end position="1496"/>
    </location>
</feature>
<organism evidence="19 20">
    <name type="scientific">Mizuhopecten yessoensis</name>
    <name type="common">Japanese scallop</name>
    <name type="synonym">Patinopecten yessoensis</name>
    <dbReference type="NCBI Taxonomy" id="6573"/>
    <lineage>
        <taxon>Eukaryota</taxon>
        <taxon>Metazoa</taxon>
        <taxon>Spiralia</taxon>
        <taxon>Lophotrochozoa</taxon>
        <taxon>Mollusca</taxon>
        <taxon>Bivalvia</taxon>
        <taxon>Autobranchia</taxon>
        <taxon>Pteriomorphia</taxon>
        <taxon>Pectinida</taxon>
        <taxon>Pectinoidea</taxon>
        <taxon>Pectinidae</taxon>
        <taxon>Mizuhopecten</taxon>
    </lineage>
</organism>
<keyword evidence="3 19" id="KW-0489">Methyltransferase</keyword>
<evidence type="ECO:0000313" key="20">
    <source>
        <dbReference type="Proteomes" id="UP000242188"/>
    </source>
</evidence>
<evidence type="ECO:0000256" key="14">
    <source>
        <dbReference type="ARBA" id="ARBA00023242"/>
    </source>
</evidence>
<dbReference type="GO" id="GO:0045944">
    <property type="term" value="P:positive regulation of transcription by RNA polymerase II"/>
    <property type="evidence" value="ECO:0007669"/>
    <property type="project" value="TreeGrafter"/>
</dbReference>
<reference evidence="19 20" key="1">
    <citation type="journal article" date="2017" name="Nat. Ecol. Evol.">
        <title>Scallop genome provides insights into evolution of bilaterian karyotype and development.</title>
        <authorList>
            <person name="Wang S."/>
            <person name="Zhang J."/>
            <person name="Jiao W."/>
            <person name="Li J."/>
            <person name="Xun X."/>
            <person name="Sun Y."/>
            <person name="Guo X."/>
            <person name="Huan P."/>
            <person name="Dong B."/>
            <person name="Zhang L."/>
            <person name="Hu X."/>
            <person name="Sun X."/>
            <person name="Wang J."/>
            <person name="Zhao C."/>
            <person name="Wang Y."/>
            <person name="Wang D."/>
            <person name="Huang X."/>
            <person name="Wang R."/>
            <person name="Lv J."/>
            <person name="Li Y."/>
            <person name="Zhang Z."/>
            <person name="Liu B."/>
            <person name="Lu W."/>
            <person name="Hui Y."/>
            <person name="Liang J."/>
            <person name="Zhou Z."/>
            <person name="Hou R."/>
            <person name="Li X."/>
            <person name="Liu Y."/>
            <person name="Li H."/>
            <person name="Ning X."/>
            <person name="Lin Y."/>
            <person name="Zhao L."/>
            <person name="Xing Q."/>
            <person name="Dou J."/>
            <person name="Li Y."/>
            <person name="Mao J."/>
            <person name="Guo H."/>
            <person name="Dou H."/>
            <person name="Li T."/>
            <person name="Mu C."/>
            <person name="Jiang W."/>
            <person name="Fu Q."/>
            <person name="Fu X."/>
            <person name="Miao Y."/>
            <person name="Liu J."/>
            <person name="Yu Q."/>
            <person name="Li R."/>
            <person name="Liao H."/>
            <person name="Li X."/>
            <person name="Kong Y."/>
            <person name="Jiang Z."/>
            <person name="Chourrout D."/>
            <person name="Li R."/>
            <person name="Bao Z."/>
        </authorList>
    </citation>
    <scope>NUCLEOTIDE SEQUENCE [LARGE SCALE GENOMIC DNA]</scope>
    <source>
        <strain evidence="19 20">PY_sf001</strain>
    </source>
</reference>
<dbReference type="FunFam" id="3.30.40.10:FF:000002">
    <property type="entry name" value="Histone-lysine N-methyltransferase"/>
    <property type="match status" value="1"/>
</dbReference>
<dbReference type="GO" id="GO:0042800">
    <property type="term" value="F:histone H3K4 methyltransferase activity"/>
    <property type="evidence" value="ECO:0007669"/>
    <property type="project" value="TreeGrafter"/>
</dbReference>
<dbReference type="PROSITE" id="PS51542">
    <property type="entry name" value="FYRN"/>
    <property type="match status" value="1"/>
</dbReference>
<evidence type="ECO:0000256" key="1">
    <source>
        <dbReference type="ARBA" id="ARBA00004123"/>
    </source>
</evidence>
<evidence type="ECO:0000313" key="19">
    <source>
        <dbReference type="EMBL" id="OWF43010.1"/>
    </source>
</evidence>
<dbReference type="PROSITE" id="PS51543">
    <property type="entry name" value="FYRC"/>
    <property type="match status" value="1"/>
</dbReference>
<feature type="region of interest" description="Disordered" evidence="15">
    <location>
        <begin position="1290"/>
        <end position="1332"/>
    </location>
</feature>
<dbReference type="SMART" id="SM00249">
    <property type="entry name" value="PHD"/>
    <property type="match status" value="1"/>
</dbReference>
<feature type="region of interest" description="Disordered" evidence="15">
    <location>
        <begin position="1478"/>
        <end position="1575"/>
    </location>
</feature>
<dbReference type="GO" id="GO:0008270">
    <property type="term" value="F:zinc ion binding"/>
    <property type="evidence" value="ECO:0007669"/>
    <property type="project" value="UniProtKB-KW"/>
</dbReference>
<feature type="compositionally biased region" description="Low complexity" evidence="15">
    <location>
        <begin position="2026"/>
        <end position="2066"/>
    </location>
</feature>
<feature type="region of interest" description="Disordered" evidence="15">
    <location>
        <begin position="1743"/>
        <end position="1763"/>
    </location>
</feature>
<comment type="subcellular location">
    <subcellularLocation>
        <location evidence="1">Nucleus</location>
    </subcellularLocation>
</comment>
<keyword evidence="4 19" id="KW-0808">Transferase</keyword>
<dbReference type="Pfam" id="PF05964">
    <property type="entry name" value="FYRN"/>
    <property type="match status" value="1"/>
</dbReference>
<dbReference type="SMART" id="SM00541">
    <property type="entry name" value="FYRN"/>
    <property type="match status" value="1"/>
</dbReference>
<dbReference type="InterPro" id="IPR003888">
    <property type="entry name" value="FYrich_N"/>
</dbReference>
<dbReference type="PROSITE" id="PS51805">
    <property type="entry name" value="EPHD"/>
    <property type="match status" value="1"/>
</dbReference>
<dbReference type="InterPro" id="IPR003889">
    <property type="entry name" value="FYrich_C"/>
</dbReference>
<dbReference type="FunFam" id="2.170.270.10:FF:000003">
    <property type="entry name" value="Histone-lysine N-methyltransferase"/>
    <property type="match status" value="1"/>
</dbReference>
<feature type="region of interest" description="Disordered" evidence="15">
    <location>
        <begin position="750"/>
        <end position="793"/>
    </location>
</feature>
<dbReference type="InterPro" id="IPR013083">
    <property type="entry name" value="Znf_RING/FYVE/PHD"/>
</dbReference>
<feature type="domain" description="PHD-type" evidence="18">
    <location>
        <begin position="2139"/>
        <end position="2247"/>
    </location>
</feature>
<evidence type="ECO:0000259" key="16">
    <source>
        <dbReference type="PROSITE" id="PS50280"/>
    </source>
</evidence>
<feature type="domain" description="Post-SET" evidence="17">
    <location>
        <begin position="2637"/>
        <end position="2653"/>
    </location>
</feature>
<feature type="compositionally biased region" description="Pro residues" evidence="15">
    <location>
        <begin position="1295"/>
        <end position="1307"/>
    </location>
</feature>
<dbReference type="InterPro" id="IPR034732">
    <property type="entry name" value="EPHD"/>
</dbReference>
<dbReference type="GO" id="GO:0003713">
    <property type="term" value="F:transcription coactivator activity"/>
    <property type="evidence" value="ECO:0007669"/>
    <property type="project" value="TreeGrafter"/>
</dbReference>
<accession>A0A210Q2P2</accession>
<keyword evidence="10" id="KW-0156">Chromatin regulator</keyword>
<dbReference type="InterPro" id="IPR001214">
    <property type="entry name" value="SET_dom"/>
</dbReference>
<feature type="compositionally biased region" description="Basic residues" evidence="15">
    <location>
        <begin position="1552"/>
        <end position="1561"/>
    </location>
</feature>
<dbReference type="SMART" id="SM00317">
    <property type="entry name" value="SET"/>
    <property type="match status" value="1"/>
</dbReference>
<dbReference type="Gene3D" id="3.30.40.10">
    <property type="entry name" value="Zinc/RING finger domain, C3HC4 (zinc finger)"/>
    <property type="match status" value="1"/>
</dbReference>
<evidence type="ECO:0000256" key="4">
    <source>
        <dbReference type="ARBA" id="ARBA00022679"/>
    </source>
</evidence>
<evidence type="ECO:0000256" key="6">
    <source>
        <dbReference type="ARBA" id="ARBA00022723"/>
    </source>
</evidence>
<evidence type="ECO:0000256" key="5">
    <source>
        <dbReference type="ARBA" id="ARBA00022691"/>
    </source>
</evidence>
<feature type="region of interest" description="Disordered" evidence="15">
    <location>
        <begin position="2026"/>
        <end position="2076"/>
    </location>
</feature>
<dbReference type="Pfam" id="PF13832">
    <property type="entry name" value="zf-HC5HC2H_2"/>
    <property type="match status" value="1"/>
</dbReference>